<reference evidence="1 2" key="1">
    <citation type="journal article" date="2016" name="Genome Announc.">
        <title>Draft Genome Sequence of Criibacterium bergeronii gen. nov., sp. nov., Strain CCRI-22567T, Isolated from a Vaginal Sample from a Woman with Bacterial Vaginosis.</title>
        <authorList>
            <person name="Maheux A.F."/>
            <person name="Berube E."/>
            <person name="Boudreau D.K."/>
            <person name="Raymond F."/>
            <person name="Corbeil J."/>
            <person name="Roy P.H."/>
            <person name="Boissinot M."/>
            <person name="Omar R.F."/>
        </authorList>
    </citation>
    <scope>NUCLEOTIDE SEQUENCE [LARGE SCALE GENOMIC DNA]</scope>
    <source>
        <strain evidence="1 2">CCRI-22567</strain>
    </source>
</reference>
<keyword evidence="2" id="KW-1185">Reference proteome</keyword>
<protein>
    <submittedName>
        <fullName evidence="1">Uncharacterized protein</fullName>
    </submittedName>
</protein>
<comment type="caution">
    <text evidence="1">The sequence shown here is derived from an EMBL/GenBank/DDBJ whole genome shotgun (WGS) entry which is preliminary data.</text>
</comment>
<dbReference type="AlphaFoldDB" id="A0A371INE0"/>
<name>A0A371INE0_9FIRM</name>
<dbReference type="Proteomes" id="UP000093352">
    <property type="component" value="Unassembled WGS sequence"/>
</dbReference>
<dbReference type="RefSeq" id="WP_068912151.1">
    <property type="nucleotide sequence ID" value="NZ_MBEW02000002.1"/>
</dbReference>
<proteinExistence type="predicted"/>
<accession>A0A371INE0</accession>
<organism evidence="1 2">
    <name type="scientific">Criibacterium bergeronii</name>
    <dbReference type="NCBI Taxonomy" id="1871336"/>
    <lineage>
        <taxon>Bacteria</taxon>
        <taxon>Bacillati</taxon>
        <taxon>Bacillota</taxon>
        <taxon>Clostridia</taxon>
        <taxon>Peptostreptococcales</taxon>
        <taxon>Filifactoraceae</taxon>
        <taxon>Criibacterium</taxon>
    </lineage>
</organism>
<dbReference type="EMBL" id="MBEW02000002">
    <property type="protein sequence ID" value="RDY22008.1"/>
    <property type="molecule type" value="Genomic_DNA"/>
</dbReference>
<dbReference type="STRING" id="1871336.BBG48_08385"/>
<sequence length="349" mass="40277">MKKILLYITLLGAIISLVVFFSKEKIANKDDSSIPKIEVGKNSFNYKNKMQVLPYKDGFIIYDGNDLAFKDDKFKDKFDVRLKSDNFVLKTSKDDFIYVLDKSNRILYKIDSSGDISSQAKFVETGIDVYPLENKQVVLHYSTSVKTDGVIIYDKDLQAINNISYPNALINDIIYDSYTKKILLSAQTLDYTQILNAIYSYNDKYEVQEINQFKNLVTTAMEVTNNKIFLCDPQSVYIMDKELTATNKIEADDSFSNVRVVNDKIYLQDGPKLVKIFDKDAKLLKEMASDEPIFNIYFKDSNPILIGKNFFTYQNEKTDVTQDVLKSVFVNNKTLILFFRNSYQTIKLQ</sequence>
<gene>
    <name evidence="1" type="ORF">BBG48_001295</name>
</gene>
<evidence type="ECO:0000313" key="2">
    <source>
        <dbReference type="Proteomes" id="UP000093352"/>
    </source>
</evidence>
<evidence type="ECO:0000313" key="1">
    <source>
        <dbReference type="EMBL" id="RDY22008.1"/>
    </source>
</evidence>